<feature type="transmembrane region" description="Helical" evidence="11">
    <location>
        <begin position="113"/>
        <end position="131"/>
    </location>
</feature>
<feature type="transmembrane region" description="Helical" evidence="11">
    <location>
        <begin position="207"/>
        <end position="225"/>
    </location>
</feature>
<organism evidence="13 14">
    <name type="scientific">Gottfriedia luciferensis</name>
    <dbReference type="NCBI Taxonomy" id="178774"/>
    <lineage>
        <taxon>Bacteria</taxon>
        <taxon>Bacillati</taxon>
        <taxon>Bacillota</taxon>
        <taxon>Bacilli</taxon>
        <taxon>Bacillales</taxon>
        <taxon>Bacillaceae</taxon>
        <taxon>Gottfriedia</taxon>
    </lineage>
</organism>
<accession>A0ABX2ZME4</accession>
<evidence type="ECO:0000256" key="6">
    <source>
        <dbReference type="ARBA" id="ARBA00022989"/>
    </source>
</evidence>
<dbReference type="InterPro" id="IPR038770">
    <property type="entry name" value="Na+/solute_symporter_sf"/>
</dbReference>
<keyword evidence="7" id="KW-0915">Sodium</keyword>
<evidence type="ECO:0000256" key="10">
    <source>
        <dbReference type="ARBA" id="ARBA00023201"/>
    </source>
</evidence>
<dbReference type="PANTHER" id="PTHR43562:SF3">
    <property type="entry name" value="SODIUM ION_PROTON EXCHANGER (EUROFUNG)"/>
    <property type="match status" value="1"/>
</dbReference>
<gene>
    <name evidence="13" type="ORF">BED47_10540</name>
</gene>
<evidence type="ECO:0000313" key="13">
    <source>
        <dbReference type="EMBL" id="ODG90872.1"/>
    </source>
</evidence>
<comment type="caution">
    <text evidence="13">The sequence shown here is derived from an EMBL/GenBank/DDBJ whole genome shotgun (WGS) entry which is preliminary data.</text>
</comment>
<keyword evidence="3" id="KW-0813">Transport</keyword>
<comment type="similarity">
    <text evidence="2">Belongs to the monovalent cation:proton antiporter 2 (CPA2) transporter (TC 2.A.37) family.</text>
</comment>
<evidence type="ECO:0000256" key="4">
    <source>
        <dbReference type="ARBA" id="ARBA00022449"/>
    </source>
</evidence>
<dbReference type="Proteomes" id="UP000094580">
    <property type="component" value="Unassembled WGS sequence"/>
</dbReference>
<feature type="domain" description="Cation/H+ exchanger transmembrane" evidence="12">
    <location>
        <begin position="15"/>
        <end position="368"/>
    </location>
</feature>
<evidence type="ECO:0000256" key="1">
    <source>
        <dbReference type="ARBA" id="ARBA00004141"/>
    </source>
</evidence>
<keyword evidence="4" id="KW-0050">Antiport</keyword>
<evidence type="ECO:0000313" key="14">
    <source>
        <dbReference type="Proteomes" id="UP000094580"/>
    </source>
</evidence>
<comment type="subcellular location">
    <subcellularLocation>
        <location evidence="1">Membrane</location>
        <topology evidence="1">Multi-pass membrane protein</topology>
    </subcellularLocation>
</comment>
<keyword evidence="10" id="KW-0739">Sodium transport</keyword>
<keyword evidence="8" id="KW-0406">Ion transport</keyword>
<dbReference type="InterPro" id="IPR006153">
    <property type="entry name" value="Cation/H_exchanger_TM"/>
</dbReference>
<evidence type="ECO:0000256" key="3">
    <source>
        <dbReference type="ARBA" id="ARBA00022448"/>
    </source>
</evidence>
<keyword evidence="14" id="KW-1185">Reference proteome</keyword>
<evidence type="ECO:0000259" key="12">
    <source>
        <dbReference type="Pfam" id="PF00999"/>
    </source>
</evidence>
<evidence type="ECO:0000256" key="5">
    <source>
        <dbReference type="ARBA" id="ARBA00022692"/>
    </source>
</evidence>
<sequence>MLYVQLAIILIASKVFGDLSTKLGQPAVLGKLLIGIILGPAVLGIITETETLHEMSEIGVILLMFIAGLETDLNEFKRTGKASSYVGVLGILFPLLSGYLYGISINLSQFEAIFLGLVLSATSVSISVATLKEMGKLKTKDGATILGAAVIDDIVVIIALAFVMSFSGSAVSLPILLLKKFIFFTFAILIGWKIVPWFLKKFIKLNVSETLISAALIVCFLFSAFADQTGIAAIIGAYIAGISISVTKFKQEVFEKVETIAYSVFVPVFFSLIGVSVQFTGLSHSIPTIIILSIIAILTKLIGGALGAKLAGFPTKNSLGIGSAMVSRGEVALIMASTGLANNLLTKEMFAILVIVVLITTIVTPPLMKLFFSEKSETLNKKSEAIN</sequence>
<evidence type="ECO:0000256" key="9">
    <source>
        <dbReference type="ARBA" id="ARBA00023136"/>
    </source>
</evidence>
<feature type="transmembrane region" description="Helical" evidence="11">
    <location>
        <begin position="82"/>
        <end position="101"/>
    </location>
</feature>
<feature type="transmembrane region" description="Helical" evidence="11">
    <location>
        <begin position="349"/>
        <end position="372"/>
    </location>
</feature>
<dbReference type="RefSeq" id="WP_069034734.1">
    <property type="nucleotide sequence ID" value="NZ_MDKC01000033.1"/>
</dbReference>
<feature type="transmembrane region" description="Helical" evidence="11">
    <location>
        <begin position="27"/>
        <end position="46"/>
    </location>
</feature>
<evidence type="ECO:0000256" key="8">
    <source>
        <dbReference type="ARBA" id="ARBA00023065"/>
    </source>
</evidence>
<feature type="transmembrane region" description="Helical" evidence="11">
    <location>
        <begin position="285"/>
        <end position="307"/>
    </location>
</feature>
<feature type="transmembrane region" description="Helical" evidence="11">
    <location>
        <begin position="259"/>
        <end position="279"/>
    </location>
</feature>
<name>A0ABX2ZME4_9BACI</name>
<evidence type="ECO:0000256" key="2">
    <source>
        <dbReference type="ARBA" id="ARBA00005551"/>
    </source>
</evidence>
<reference evidence="13 14" key="1">
    <citation type="submission" date="2016-07" db="EMBL/GenBank/DDBJ databases">
        <authorList>
            <person name="Townsley L."/>
            <person name="Shank E.A."/>
        </authorList>
    </citation>
    <scope>NUCLEOTIDE SEQUENCE [LARGE SCALE GENOMIC DNA]</scope>
    <source>
        <strain evidence="13 14">CH01</strain>
    </source>
</reference>
<dbReference type="PANTHER" id="PTHR43562">
    <property type="entry name" value="NAPA-TYPE SODIUM/HYDROGEN ANTIPORTER"/>
    <property type="match status" value="1"/>
</dbReference>
<keyword evidence="5 11" id="KW-0812">Transmembrane</keyword>
<feature type="transmembrane region" description="Helical" evidence="11">
    <location>
        <begin position="143"/>
        <end position="164"/>
    </location>
</feature>
<feature type="transmembrane region" description="Helical" evidence="11">
    <location>
        <begin position="231"/>
        <end position="247"/>
    </location>
</feature>
<feature type="transmembrane region" description="Helical" evidence="11">
    <location>
        <begin position="176"/>
        <end position="195"/>
    </location>
</feature>
<protein>
    <submittedName>
        <fullName evidence="13">Sodium:proton antiporter</fullName>
    </submittedName>
</protein>
<proteinExistence type="inferred from homology"/>
<evidence type="ECO:0000256" key="11">
    <source>
        <dbReference type="SAM" id="Phobius"/>
    </source>
</evidence>
<evidence type="ECO:0000256" key="7">
    <source>
        <dbReference type="ARBA" id="ARBA00023053"/>
    </source>
</evidence>
<dbReference type="Pfam" id="PF00999">
    <property type="entry name" value="Na_H_Exchanger"/>
    <property type="match status" value="1"/>
</dbReference>
<keyword evidence="9 11" id="KW-0472">Membrane</keyword>
<dbReference type="Gene3D" id="1.20.1530.20">
    <property type="match status" value="1"/>
</dbReference>
<keyword evidence="6 11" id="KW-1133">Transmembrane helix</keyword>
<dbReference type="EMBL" id="MDKC01000033">
    <property type="protein sequence ID" value="ODG90872.1"/>
    <property type="molecule type" value="Genomic_DNA"/>
</dbReference>